<evidence type="ECO:0000256" key="6">
    <source>
        <dbReference type="SAM" id="Phobius"/>
    </source>
</evidence>
<evidence type="ECO:0000256" key="5">
    <source>
        <dbReference type="ARBA" id="ARBA00023157"/>
    </source>
</evidence>
<reference evidence="9 10" key="1">
    <citation type="journal article" date="2018" name="Elife">
        <title>Firefly genomes illuminate parallel origins of bioluminescence in beetles.</title>
        <authorList>
            <person name="Fallon T.R."/>
            <person name="Lower S.E."/>
            <person name="Chang C.H."/>
            <person name="Bessho-Uehara M."/>
            <person name="Martin G.J."/>
            <person name="Bewick A.J."/>
            <person name="Behringer M."/>
            <person name="Debat H.J."/>
            <person name="Wong I."/>
            <person name="Day J.C."/>
            <person name="Suvorov A."/>
            <person name="Silva C.J."/>
            <person name="Stanger-Hall K.F."/>
            <person name="Hall D.W."/>
            <person name="Schmitz R.J."/>
            <person name="Nelson D.R."/>
            <person name="Lewis S.M."/>
            <person name="Shigenobu S."/>
            <person name="Bybee S.M."/>
            <person name="Larracuente A.M."/>
            <person name="Oba Y."/>
            <person name="Weng J.K."/>
        </authorList>
    </citation>
    <scope>NUCLEOTIDE SEQUENCE [LARGE SCALE GENOMIC DNA]</scope>
    <source>
        <strain evidence="9">1611_PpyrPB1</strain>
        <tissue evidence="9">Whole body</tissue>
    </source>
</reference>
<dbReference type="SMART" id="SM00408">
    <property type="entry name" value="IGc2"/>
    <property type="match status" value="3"/>
</dbReference>
<gene>
    <name evidence="9" type="ORF">PPYR_01944</name>
</gene>
<dbReference type="PANTHER" id="PTHR23278:SF28">
    <property type="entry name" value="SIDESTEP IV, ISOFORM C"/>
    <property type="match status" value="1"/>
</dbReference>
<dbReference type="InterPro" id="IPR003599">
    <property type="entry name" value="Ig_sub"/>
</dbReference>
<dbReference type="InterPro" id="IPR027806">
    <property type="entry name" value="HARBI1_dom"/>
</dbReference>
<accession>A0A5N4B5Z5</accession>
<dbReference type="Pfam" id="PF08205">
    <property type="entry name" value="C2-set_2"/>
    <property type="match status" value="1"/>
</dbReference>
<evidence type="ECO:0000256" key="1">
    <source>
        <dbReference type="ARBA" id="ARBA00001968"/>
    </source>
</evidence>
<keyword evidence="6" id="KW-1133">Transmembrane helix</keyword>
<dbReference type="InterPro" id="IPR003961">
    <property type="entry name" value="FN3_dom"/>
</dbReference>
<dbReference type="Proteomes" id="UP000327044">
    <property type="component" value="Unassembled WGS sequence"/>
</dbReference>
<dbReference type="FunCoup" id="A0A5N4B5Z5">
    <property type="interactions" value="2"/>
</dbReference>
<evidence type="ECO:0000256" key="3">
    <source>
        <dbReference type="ARBA" id="ARBA00022723"/>
    </source>
</evidence>
<keyword evidence="3" id="KW-0479">Metal-binding</keyword>
<evidence type="ECO:0000256" key="4">
    <source>
        <dbReference type="ARBA" id="ARBA00023136"/>
    </source>
</evidence>
<feature type="domain" description="Ig-like" evidence="7">
    <location>
        <begin position="266"/>
        <end position="341"/>
    </location>
</feature>
<evidence type="ECO:0000313" key="9">
    <source>
        <dbReference type="EMBL" id="KAB0804974.1"/>
    </source>
</evidence>
<dbReference type="Pfam" id="PF13927">
    <property type="entry name" value="Ig_3"/>
    <property type="match status" value="1"/>
</dbReference>
<organism evidence="9 10">
    <name type="scientific">Photinus pyralis</name>
    <name type="common">Common eastern firefly</name>
    <name type="synonym">Lampyris pyralis</name>
    <dbReference type="NCBI Taxonomy" id="7054"/>
    <lineage>
        <taxon>Eukaryota</taxon>
        <taxon>Metazoa</taxon>
        <taxon>Ecdysozoa</taxon>
        <taxon>Arthropoda</taxon>
        <taxon>Hexapoda</taxon>
        <taxon>Insecta</taxon>
        <taxon>Pterygota</taxon>
        <taxon>Neoptera</taxon>
        <taxon>Endopterygota</taxon>
        <taxon>Coleoptera</taxon>
        <taxon>Polyphaga</taxon>
        <taxon>Elateriformia</taxon>
        <taxon>Elateroidea</taxon>
        <taxon>Lampyridae</taxon>
        <taxon>Lampyrinae</taxon>
        <taxon>Photinus</taxon>
    </lineage>
</organism>
<dbReference type="GO" id="GO:0016020">
    <property type="term" value="C:membrane"/>
    <property type="evidence" value="ECO:0007669"/>
    <property type="project" value="UniProtKB-SubCell"/>
</dbReference>
<feature type="non-terminal residue" evidence="9">
    <location>
        <position position="1"/>
    </location>
</feature>
<dbReference type="InParanoid" id="A0A5N4B5Z5"/>
<dbReference type="Gene3D" id="2.60.40.10">
    <property type="entry name" value="Immunoglobulins"/>
    <property type="match status" value="4"/>
</dbReference>
<dbReference type="EMBL" id="VVIM01000001">
    <property type="protein sequence ID" value="KAB0804974.1"/>
    <property type="molecule type" value="Genomic_DNA"/>
</dbReference>
<dbReference type="SMART" id="SM00409">
    <property type="entry name" value="IG"/>
    <property type="match status" value="2"/>
</dbReference>
<evidence type="ECO:0000256" key="2">
    <source>
        <dbReference type="ARBA" id="ARBA00004167"/>
    </source>
</evidence>
<proteinExistence type="predicted"/>
<dbReference type="SUPFAM" id="SSF49265">
    <property type="entry name" value="Fibronectin type III"/>
    <property type="match status" value="1"/>
</dbReference>
<dbReference type="PROSITE" id="PS50853">
    <property type="entry name" value="FN3"/>
    <property type="match status" value="1"/>
</dbReference>
<comment type="cofactor">
    <cofactor evidence="1">
        <name>a divalent metal cation</name>
        <dbReference type="ChEBI" id="CHEBI:60240"/>
    </cofactor>
</comment>
<evidence type="ECO:0000259" key="7">
    <source>
        <dbReference type="PROSITE" id="PS50835"/>
    </source>
</evidence>
<dbReference type="AlphaFoldDB" id="A0A5N4B5Z5"/>
<comment type="caution">
    <text evidence="9">The sequence shown here is derived from an EMBL/GenBank/DDBJ whole genome shotgun (WGS) entry which is preliminary data.</text>
</comment>
<dbReference type="Pfam" id="PF13359">
    <property type="entry name" value="DDE_Tnp_4"/>
    <property type="match status" value="1"/>
</dbReference>
<dbReference type="PANTHER" id="PTHR23278">
    <property type="entry name" value="SIDESTEP PROTEIN"/>
    <property type="match status" value="1"/>
</dbReference>
<keyword evidence="10" id="KW-1185">Reference proteome</keyword>
<keyword evidence="6" id="KW-0812">Transmembrane</keyword>
<evidence type="ECO:0008006" key="11">
    <source>
        <dbReference type="Google" id="ProtNLM"/>
    </source>
</evidence>
<dbReference type="CDD" id="cd00063">
    <property type="entry name" value="FN3"/>
    <property type="match status" value="1"/>
</dbReference>
<feature type="domain" description="Ig-like" evidence="7">
    <location>
        <begin position="169"/>
        <end position="259"/>
    </location>
</feature>
<dbReference type="PROSITE" id="PS50835">
    <property type="entry name" value="IG_LIKE"/>
    <property type="match status" value="3"/>
</dbReference>
<dbReference type="InterPro" id="IPR013162">
    <property type="entry name" value="CD80_C2-set"/>
</dbReference>
<keyword evidence="4 6" id="KW-0472">Membrane</keyword>
<feature type="transmembrane region" description="Helical" evidence="6">
    <location>
        <begin position="796"/>
        <end position="819"/>
    </location>
</feature>
<dbReference type="InterPro" id="IPR036116">
    <property type="entry name" value="FN3_sf"/>
</dbReference>
<dbReference type="InterPro" id="IPR007110">
    <property type="entry name" value="Ig-like_dom"/>
</dbReference>
<evidence type="ECO:0000259" key="8">
    <source>
        <dbReference type="PROSITE" id="PS50853"/>
    </source>
</evidence>
<dbReference type="GO" id="GO:0046872">
    <property type="term" value="F:metal ion binding"/>
    <property type="evidence" value="ECO:0007669"/>
    <property type="project" value="UniProtKB-KW"/>
</dbReference>
<dbReference type="InterPro" id="IPR013783">
    <property type="entry name" value="Ig-like_fold"/>
</dbReference>
<feature type="domain" description="Fibronectin type-III" evidence="8">
    <location>
        <begin position="686"/>
        <end position="781"/>
    </location>
</feature>
<evidence type="ECO:0000313" key="10">
    <source>
        <dbReference type="Proteomes" id="UP000327044"/>
    </source>
</evidence>
<feature type="domain" description="Ig-like" evidence="7">
    <location>
        <begin position="70"/>
        <end position="164"/>
    </location>
</feature>
<comment type="subcellular location">
    <subcellularLocation>
        <location evidence="2">Membrane</location>
        <topology evidence="2">Single-pass membrane protein</topology>
    </subcellularLocation>
</comment>
<protein>
    <recommendedName>
        <fullName evidence="11">Ig-like domain-containing protein</fullName>
    </recommendedName>
</protein>
<name>A0A5N4B5Z5_PHOPY</name>
<dbReference type="InterPro" id="IPR036179">
    <property type="entry name" value="Ig-like_dom_sf"/>
</dbReference>
<sequence>RPRPNVTWYSENTLIDDSFEFRPDGVVVNHLNFPNVGRQHLNTRLICQASNTILTSPTTNVVILNINLKPQTVHILTKEKQVSADKRYEIECRTSGSRPEAVITWWKGSRPIKRLAKNFSEMNNQSLSILTFVPVIDDDGKYLTCRAENPSISDSALEDKWRLNVHYMPVVMLKMGSSLNPEDIKEGDDVYFECNIRSNPKAYKLSWFHNGAEIHHNVSAGVILSDQSLVLQSVTRATAGEFTCMAANAEGRGTSNPVTLIVRYAPICIQEREELFGALKQETVMLKCQVDANPAIVTFHWTFNNSGDLTEVPASRFTSELTTSRLNYTPVSDMEYGTLSCWGDNEVGYQRNPCVFQIVAAEDNDRNFMRITKRQLRDSLNVFETSEKDFKQMFRLDKVSVMGLIEEIGPHYQNTGSIPLHLKVLTTLNFVATGSFQNPVGSSCWISLSQPSVSRIIHEITSLISQHLLPEWVQFPTDFETKNNIKQGFYNKWNVRGVLGVVDGTHVEILAPPTNDVHHPPFVYINRKGKHSINVMLISDSNTKIIACNARYPGSVHDSAIWQMSNIKTYLKREYDNGDKSTHLLGDSGYPLEPWLFTPFSNFEQGSPEERFNNQFKTARNVIERTNGILKGRFRCLSRHRVLLYHPSRAANIIYSCCVLHNIALRARIPLPEEEIEYRDEIGIGRPFPLLNCTVMNQTSDSLQVECIESFDGGLPQSFLMEILELPSLELRLNATTYKTPPIFYAEGLEPGISYRILLYAINAKGRSDPTVIDAITFKGVAKYTGPSTAIPVSPLFLGLLGAAGVLAAGVCLVLAALCRRHYSRPCLRADSNTKHVPMEAVIAADDLIIDGSVTGVRSPTTPDTALTESIRNGTSVEDTDPDIIRNQYERRSGLGFTKIYQLPNTREDEDNEEEVEDYDFKHVAKDTHIPNQTVYRSLQRPTRNALPGIQGSQTLTHKYRGPEVVTTSNRIQESCI</sequence>
<dbReference type="SUPFAM" id="SSF48726">
    <property type="entry name" value="Immunoglobulin"/>
    <property type="match status" value="3"/>
</dbReference>
<keyword evidence="5" id="KW-1015">Disulfide bond</keyword>
<dbReference type="InterPro" id="IPR003598">
    <property type="entry name" value="Ig_sub2"/>
</dbReference>